<name>A0ABM0QXI3_GALVR</name>
<evidence type="ECO:0000256" key="1">
    <source>
        <dbReference type="ARBA" id="ARBA00022744"/>
    </source>
</evidence>
<evidence type="ECO:0000256" key="2">
    <source>
        <dbReference type="ARBA" id="ARBA00022754"/>
    </source>
</evidence>
<evidence type="ECO:0000256" key="4">
    <source>
        <dbReference type="SAM" id="Coils"/>
    </source>
</evidence>
<dbReference type="Pfam" id="PF16208">
    <property type="entry name" value="Keratin_2_head"/>
    <property type="match status" value="1"/>
</dbReference>
<protein>
    <submittedName>
        <fullName evidence="8">Keratin, type II cytoskeletal 2 oral-like</fullName>
    </submittedName>
</protein>
<dbReference type="GeneID" id="103592231"/>
<dbReference type="Gene3D" id="1.20.5.170">
    <property type="match status" value="1"/>
</dbReference>
<keyword evidence="2" id="KW-0403">Intermediate filament</keyword>
<dbReference type="Proteomes" id="UP000694923">
    <property type="component" value="Unplaced"/>
</dbReference>
<proteinExistence type="predicted"/>
<evidence type="ECO:0000256" key="3">
    <source>
        <dbReference type="ARBA" id="ARBA00023054"/>
    </source>
</evidence>
<feature type="domain" description="IF rod" evidence="6">
    <location>
        <begin position="152"/>
        <end position="465"/>
    </location>
</feature>
<keyword evidence="3 4" id="KW-0175">Coiled coil</keyword>
<dbReference type="PROSITE" id="PS51842">
    <property type="entry name" value="IF_ROD_2"/>
    <property type="match status" value="1"/>
</dbReference>
<dbReference type="InterPro" id="IPR003054">
    <property type="entry name" value="Keratin_II"/>
</dbReference>
<dbReference type="PRINTS" id="PR01276">
    <property type="entry name" value="TYPE2KERATIN"/>
</dbReference>
<accession>A0ABM0QXI3</accession>
<dbReference type="InterPro" id="IPR039008">
    <property type="entry name" value="IF_rod_dom"/>
</dbReference>
<evidence type="ECO:0000313" key="8">
    <source>
        <dbReference type="RefSeq" id="XP_008573074.1"/>
    </source>
</evidence>
<organism evidence="7 8">
    <name type="scientific">Galeopterus variegatus</name>
    <name type="common">Malayan flying lemur</name>
    <name type="synonym">Cynocephalus variegatus</name>
    <dbReference type="NCBI Taxonomy" id="482537"/>
    <lineage>
        <taxon>Eukaryota</taxon>
        <taxon>Metazoa</taxon>
        <taxon>Chordata</taxon>
        <taxon>Craniata</taxon>
        <taxon>Vertebrata</taxon>
        <taxon>Euteleostomi</taxon>
        <taxon>Mammalia</taxon>
        <taxon>Eutheria</taxon>
        <taxon>Euarchontoglires</taxon>
        <taxon>Dermoptera</taxon>
        <taxon>Cynocephalidae</taxon>
        <taxon>Galeopterus</taxon>
    </lineage>
</organism>
<evidence type="ECO:0000313" key="7">
    <source>
        <dbReference type="Proteomes" id="UP000694923"/>
    </source>
</evidence>
<evidence type="ECO:0000256" key="5">
    <source>
        <dbReference type="SAM" id="MobiDB-lite"/>
    </source>
</evidence>
<dbReference type="PANTHER" id="PTHR45616:SF29">
    <property type="entry name" value="KERATIN, TYPE II CYTOSKELETAL 2 ORAL"/>
    <property type="match status" value="1"/>
</dbReference>
<reference evidence="8" key="1">
    <citation type="submission" date="2025-08" db="UniProtKB">
        <authorList>
            <consortium name="RefSeq"/>
        </authorList>
    </citation>
    <scope>IDENTIFICATION</scope>
</reference>
<dbReference type="RefSeq" id="XP_008573074.1">
    <property type="nucleotide sequence ID" value="XM_008574852.1"/>
</dbReference>
<dbReference type="SMART" id="SM01391">
    <property type="entry name" value="Filament"/>
    <property type="match status" value="1"/>
</dbReference>
<keyword evidence="1" id="KW-0416">Keratin</keyword>
<dbReference type="Pfam" id="PF00038">
    <property type="entry name" value="Filament"/>
    <property type="match status" value="1"/>
</dbReference>
<feature type="coiled-coil region" evidence="4">
    <location>
        <begin position="365"/>
        <end position="445"/>
    </location>
</feature>
<dbReference type="Gene3D" id="1.20.5.500">
    <property type="entry name" value="Single helix bin"/>
    <property type="match status" value="1"/>
</dbReference>
<evidence type="ECO:0000259" key="6">
    <source>
        <dbReference type="PROSITE" id="PS51842"/>
    </source>
</evidence>
<dbReference type="Gene3D" id="1.20.5.1160">
    <property type="entry name" value="Vasodilator-stimulated phosphoprotein"/>
    <property type="match status" value="1"/>
</dbReference>
<feature type="region of interest" description="Disordered" evidence="5">
    <location>
        <begin position="1"/>
        <end position="23"/>
    </location>
</feature>
<dbReference type="PANTHER" id="PTHR45616">
    <property type="entry name" value="GATA-TYPE DOMAIN-CONTAINING PROTEIN"/>
    <property type="match status" value="1"/>
</dbReference>
<feature type="non-terminal residue" evidence="8">
    <location>
        <position position="465"/>
    </location>
</feature>
<dbReference type="InterPro" id="IPR032444">
    <property type="entry name" value="Keratin_2_head"/>
</dbReference>
<keyword evidence="7" id="KW-1185">Reference proteome</keyword>
<feature type="compositionally biased region" description="Polar residues" evidence="5">
    <location>
        <begin position="1"/>
        <end position="18"/>
    </location>
</feature>
<gene>
    <name evidence="8" type="primary">LOC103592231</name>
</gene>
<sequence>MSQQSSRATQVTKGSSGRSAIVVSGQSSVSSTKSKSVLCPGGTSAATACAMIGGAFGSRSLYSLGGSKKISLSVAGGAAQDGGWAQGYSGAFGGSLCGAGGRGMRSGFGGAGGFGCSGGFPLGIQEVTINQSLLQPLNMGIDPQIGEVKTQEKEQIKTLNNKFASFIDKVRFLEQQNKVLETKWCLLQEQTATSKASANDLQPFFESYISCLQAHLDRLMMERGQLDGELGTMQALMEEYKRRYEDELNTRSEAENDFMILKKDVDTSYMTKVDLEIKTQSLTSEANFLRALYEAEYSQVLSESNDMSIILSMDNNRHPDLDSIIAEVKAQYEEIAQKSKAEAQALYQTKLGELQTTASRHGDDLRSTKKEIAELNRMIQRLRADTDSVNKQNANLEAEIADAERRGELTLKDAQAKLVELREALQQAKEDLAYLLRDYQELMNIKLALDVEIVTYQKLLEGEEC</sequence>
<dbReference type="SUPFAM" id="SSF64593">
    <property type="entry name" value="Intermediate filament protein, coiled coil region"/>
    <property type="match status" value="3"/>
</dbReference>